<reference evidence="1 2" key="1">
    <citation type="submission" date="2015-03" db="EMBL/GenBank/DDBJ databases">
        <authorList>
            <consortium name="Pathogen Informatics"/>
            <person name="Murphy D."/>
        </authorList>
    </citation>
    <scope>NUCLEOTIDE SEQUENCE [LARGE SCALE GENOMIC DNA]</scope>
    <source>
        <strain evidence="2">type strain: CIP110231</strain>
    </source>
</reference>
<organism evidence="1 2">
    <name type="scientific">Yersinia nurmii</name>
    <dbReference type="NCBI Taxonomy" id="685706"/>
    <lineage>
        <taxon>Bacteria</taxon>
        <taxon>Pseudomonadati</taxon>
        <taxon>Pseudomonadota</taxon>
        <taxon>Gammaproteobacteria</taxon>
        <taxon>Enterobacterales</taxon>
        <taxon>Yersiniaceae</taxon>
        <taxon>Yersinia</taxon>
    </lineage>
</organism>
<sequence length="265" mass="30336">MYSGMAVYNTENMDEKTACELGEKLFTDIGMPITGAGYYKMLKKGDHPGDHDIIEISFPDLKEKIKDNAVTAFRIYSEQKDAQPWNASFGYMTNEFGGFNYIDVQYPSVADDSKATTEFLSSLSDNIPYSYGIKYHSDKVTKAFYYATGDNMVNIYQYENASLFKRECPGRFKGQERYKNTMLRMVYPINVINNHHLDIVIGNVNLKEWISSDEKHGSLEGLNNNLWLWTVEDTELDELNRYLGEAGVLISWKPLATKKTARKLP</sequence>
<keyword evidence="2" id="KW-1185">Reference proteome</keyword>
<comment type="caution">
    <text evidence="1">The sequence shown here is derived from an EMBL/GenBank/DDBJ whole genome shotgun (WGS) entry which is preliminary data.</text>
</comment>
<accession>A0ABM9SMW4</accession>
<dbReference type="EMBL" id="CPYD01000018">
    <property type="protein sequence ID" value="CNF22879.1"/>
    <property type="molecule type" value="Genomic_DNA"/>
</dbReference>
<protein>
    <submittedName>
        <fullName evidence="1">Uncharacterized protein</fullName>
    </submittedName>
</protein>
<evidence type="ECO:0000313" key="2">
    <source>
        <dbReference type="Proteomes" id="UP000040578"/>
    </source>
</evidence>
<proteinExistence type="predicted"/>
<evidence type="ECO:0000313" key="1">
    <source>
        <dbReference type="EMBL" id="CNF22879.1"/>
    </source>
</evidence>
<dbReference type="Proteomes" id="UP000040578">
    <property type="component" value="Unassembled WGS sequence"/>
</dbReference>
<gene>
    <name evidence="1" type="ORF">ERS137967_03609</name>
</gene>
<dbReference type="RefSeq" id="WP_049602087.1">
    <property type="nucleotide sequence ID" value="NZ_CPYD01000018.1"/>
</dbReference>
<name>A0ABM9SMW4_9GAMM</name>